<dbReference type="PANTHER" id="PTHR23083">
    <property type="entry name" value="TETRATRICOPEPTIDE REPEAT PROTEIN, TPR"/>
    <property type="match status" value="1"/>
</dbReference>
<proteinExistence type="inferred from homology"/>
<evidence type="ECO:0000313" key="5">
    <source>
        <dbReference type="EMBL" id="KAG8235328.1"/>
    </source>
</evidence>
<feature type="region of interest" description="Disordered" evidence="3">
    <location>
        <begin position="202"/>
        <end position="272"/>
    </location>
</feature>
<dbReference type="EMBL" id="KZ308899">
    <property type="protein sequence ID" value="KAG8235328.1"/>
    <property type="molecule type" value="Genomic_DNA"/>
</dbReference>
<feature type="compositionally biased region" description="Gly residues" evidence="3">
    <location>
        <begin position="242"/>
        <end position="253"/>
    </location>
</feature>
<dbReference type="InterPro" id="IPR045819">
    <property type="entry name" value="TTC7_N"/>
</dbReference>
<feature type="domain" description="Tetratricopeptide repeat protein 7 N-terminal" evidence="4">
    <location>
        <begin position="267"/>
        <end position="449"/>
    </location>
</feature>
<gene>
    <name evidence="5" type="ORF">J437_LFUL003611</name>
</gene>
<dbReference type="PANTHER" id="PTHR23083:SF464">
    <property type="entry name" value="TETRATRICOPEPTIDE REPEAT DOMAIN 7, ISOFORM A"/>
    <property type="match status" value="1"/>
</dbReference>
<dbReference type="InterPro" id="IPR019734">
    <property type="entry name" value="TPR_rpt"/>
</dbReference>
<evidence type="ECO:0000256" key="2">
    <source>
        <dbReference type="ARBA" id="ARBA00038251"/>
    </source>
</evidence>
<comment type="caution">
    <text evidence="5">The sequence shown here is derived from an EMBL/GenBank/DDBJ whole genome shotgun (WGS) entry which is preliminary data.</text>
</comment>
<evidence type="ECO:0000259" key="4">
    <source>
        <dbReference type="Pfam" id="PF19440"/>
    </source>
</evidence>
<dbReference type="OrthoDB" id="29013at2759"/>
<comment type="similarity">
    <text evidence="2">Belongs to the YPP1 family.</text>
</comment>
<dbReference type="InterPro" id="IPR011990">
    <property type="entry name" value="TPR-like_helical_dom_sf"/>
</dbReference>
<name>A0A8K0KJB0_LADFU</name>
<protein>
    <recommendedName>
        <fullName evidence="4">Tetratricopeptide repeat protein 7 N-terminal domain-containing protein</fullName>
    </recommendedName>
</protein>
<dbReference type="GO" id="GO:0005886">
    <property type="term" value="C:plasma membrane"/>
    <property type="evidence" value="ECO:0007669"/>
    <property type="project" value="TreeGrafter"/>
</dbReference>
<dbReference type="Gene3D" id="1.25.40.10">
    <property type="entry name" value="Tetratricopeptide repeat domain"/>
    <property type="match status" value="1"/>
</dbReference>
<evidence type="ECO:0000313" key="6">
    <source>
        <dbReference type="Proteomes" id="UP000792457"/>
    </source>
</evidence>
<dbReference type="GO" id="GO:0072659">
    <property type="term" value="P:protein localization to plasma membrane"/>
    <property type="evidence" value="ECO:0007669"/>
    <property type="project" value="TreeGrafter"/>
</dbReference>
<dbReference type="SMART" id="SM00028">
    <property type="entry name" value="TPR"/>
    <property type="match status" value="3"/>
</dbReference>
<evidence type="ECO:0000256" key="3">
    <source>
        <dbReference type="SAM" id="MobiDB-lite"/>
    </source>
</evidence>
<sequence>MAGKARSIGRYEAEIEKSREEGNWKREIELAEQMKGRLQNDALATFCIGEGKMELFLEEYPPIEANISKARNGLSEAKRYLMQVVTEDSKKEMVLDAHLLLGKLHYAMGWYEKSLTHYQQADLHSLPEQQLPSRSLRIVAESFAIKGLCLEKVPPTSSSKYRQAEWEEQMIRCFELAGDLTLLYLQEQDKIQHFLGSGSNVGGSQSGGSMGGGGSGGTGTAVSSGASSGGTGSGASAQGQVPLGGAGASGSGNTGTLSGGSHSPQPPLHPEHQIGPILETALQRAPILYIREGKLQSAVNRYRIMLSAVESSATQNLRLTLTRQLAEVLLRGVSGNVYSVPSFVPPSLSSGSGSVQRRAVRGTAQGGSESPWKPKKYTGLNLFVPRNENEEIILLLLISEAMAVRDAVLSQSPEFREARVHAYDNATAVYDLLAITLVRWGLSHLLNESFERALKFSFEEPHVWMQRALCLVSSGKYALALPVLSQVSRLLPTSPLPCLLAARLCYEHLNRVSEGVEWSRKALSHEQSNPSGLLARCHLHLGIGLHLLAQSTYLKRERQTLANQAIDCFRRAEQSDPGDHLPQHYLALCLATFGGLADGASRCTNLAEAGQRVRAALSLRSEHHASLQLLALLLSAEGSHDEALELVNASLEKYPTSLNLLYVRAALEAFTGRHEVAIMTAKEMLLLWRSLYKDEMQEGNSGPDGEDGGRNCSEQRSSDTPNRSVFQLYSADISDKDSSSLHAHSLAASRVEQALSEVASSFSSQQGQLGMGPTSGPSQFESAKI</sequence>
<dbReference type="SUPFAM" id="SSF48452">
    <property type="entry name" value="TPR-like"/>
    <property type="match status" value="2"/>
</dbReference>
<dbReference type="GO" id="GO:0046854">
    <property type="term" value="P:phosphatidylinositol phosphate biosynthetic process"/>
    <property type="evidence" value="ECO:0007669"/>
    <property type="project" value="TreeGrafter"/>
</dbReference>
<organism evidence="5 6">
    <name type="scientific">Ladona fulva</name>
    <name type="common">Scarce chaser dragonfly</name>
    <name type="synonym">Libellula fulva</name>
    <dbReference type="NCBI Taxonomy" id="123851"/>
    <lineage>
        <taxon>Eukaryota</taxon>
        <taxon>Metazoa</taxon>
        <taxon>Ecdysozoa</taxon>
        <taxon>Arthropoda</taxon>
        <taxon>Hexapoda</taxon>
        <taxon>Insecta</taxon>
        <taxon>Pterygota</taxon>
        <taxon>Palaeoptera</taxon>
        <taxon>Odonata</taxon>
        <taxon>Epiprocta</taxon>
        <taxon>Anisoptera</taxon>
        <taxon>Libelluloidea</taxon>
        <taxon>Libellulidae</taxon>
        <taxon>Ladona</taxon>
    </lineage>
</organism>
<accession>A0A8K0KJB0</accession>
<feature type="compositionally biased region" description="Polar residues" evidence="3">
    <location>
        <begin position="712"/>
        <end position="721"/>
    </location>
</feature>
<feature type="region of interest" description="Disordered" evidence="3">
    <location>
        <begin position="697"/>
        <end position="721"/>
    </location>
</feature>
<feature type="region of interest" description="Disordered" evidence="3">
    <location>
        <begin position="757"/>
        <end position="785"/>
    </location>
</feature>
<evidence type="ECO:0000256" key="1">
    <source>
        <dbReference type="ARBA" id="ARBA00002550"/>
    </source>
</evidence>
<feature type="compositionally biased region" description="Polar residues" evidence="3">
    <location>
        <begin position="775"/>
        <end position="785"/>
    </location>
</feature>
<feature type="compositionally biased region" description="Gly residues" evidence="3">
    <location>
        <begin position="202"/>
        <end position="219"/>
    </location>
</feature>
<reference evidence="5" key="1">
    <citation type="submission" date="2013-04" db="EMBL/GenBank/DDBJ databases">
        <authorList>
            <person name="Qu J."/>
            <person name="Murali S.C."/>
            <person name="Bandaranaike D."/>
            <person name="Bellair M."/>
            <person name="Blankenburg K."/>
            <person name="Chao H."/>
            <person name="Dinh H."/>
            <person name="Doddapaneni H."/>
            <person name="Downs B."/>
            <person name="Dugan-Rocha S."/>
            <person name="Elkadiri S."/>
            <person name="Gnanaolivu R.D."/>
            <person name="Hernandez B."/>
            <person name="Javaid M."/>
            <person name="Jayaseelan J.C."/>
            <person name="Lee S."/>
            <person name="Li M."/>
            <person name="Ming W."/>
            <person name="Munidasa M."/>
            <person name="Muniz J."/>
            <person name="Nguyen L."/>
            <person name="Ongeri F."/>
            <person name="Osuji N."/>
            <person name="Pu L.-L."/>
            <person name="Puazo M."/>
            <person name="Qu C."/>
            <person name="Quiroz J."/>
            <person name="Raj R."/>
            <person name="Weissenberger G."/>
            <person name="Xin Y."/>
            <person name="Zou X."/>
            <person name="Han Y."/>
            <person name="Richards S."/>
            <person name="Worley K."/>
            <person name="Muzny D."/>
            <person name="Gibbs R."/>
        </authorList>
    </citation>
    <scope>NUCLEOTIDE SEQUENCE</scope>
    <source>
        <strain evidence="5">Sampled in the wild</strain>
    </source>
</reference>
<dbReference type="AlphaFoldDB" id="A0A8K0KJB0"/>
<comment type="function">
    <text evidence="1">Involved in endocytosis.</text>
</comment>
<feature type="domain" description="Tetratricopeptide repeat protein 7 N-terminal" evidence="4">
    <location>
        <begin position="6"/>
        <end position="193"/>
    </location>
</feature>
<feature type="compositionally biased region" description="Polar residues" evidence="3">
    <location>
        <begin position="758"/>
        <end position="768"/>
    </location>
</feature>
<keyword evidence="6" id="KW-1185">Reference proteome</keyword>
<dbReference type="Pfam" id="PF19440">
    <property type="entry name" value="TTC7_N"/>
    <property type="match status" value="2"/>
</dbReference>
<dbReference type="Proteomes" id="UP000792457">
    <property type="component" value="Unassembled WGS sequence"/>
</dbReference>
<reference evidence="5" key="2">
    <citation type="submission" date="2017-10" db="EMBL/GenBank/DDBJ databases">
        <title>Ladona fulva Genome sequencing and assembly.</title>
        <authorList>
            <person name="Murali S."/>
            <person name="Richards S."/>
            <person name="Bandaranaike D."/>
            <person name="Bellair M."/>
            <person name="Blankenburg K."/>
            <person name="Chao H."/>
            <person name="Dinh H."/>
            <person name="Doddapaneni H."/>
            <person name="Dugan-Rocha S."/>
            <person name="Elkadiri S."/>
            <person name="Gnanaolivu R."/>
            <person name="Hernandez B."/>
            <person name="Skinner E."/>
            <person name="Javaid M."/>
            <person name="Lee S."/>
            <person name="Li M."/>
            <person name="Ming W."/>
            <person name="Munidasa M."/>
            <person name="Muniz J."/>
            <person name="Nguyen L."/>
            <person name="Hughes D."/>
            <person name="Osuji N."/>
            <person name="Pu L.-L."/>
            <person name="Puazo M."/>
            <person name="Qu C."/>
            <person name="Quiroz J."/>
            <person name="Raj R."/>
            <person name="Weissenberger G."/>
            <person name="Xin Y."/>
            <person name="Zou X."/>
            <person name="Han Y."/>
            <person name="Worley K."/>
            <person name="Muzny D."/>
            <person name="Gibbs R."/>
        </authorList>
    </citation>
    <scope>NUCLEOTIDE SEQUENCE</scope>
    <source>
        <strain evidence="5">Sampled in the wild</strain>
    </source>
</reference>
<dbReference type="InterPro" id="IPR051722">
    <property type="entry name" value="Endocytosis_PI4K-reg_protein"/>
</dbReference>